<dbReference type="EMBL" id="OCMT01000004">
    <property type="protein sequence ID" value="SOD20164.1"/>
    <property type="molecule type" value="Genomic_DNA"/>
</dbReference>
<proteinExistence type="predicted"/>
<reference evidence="4" key="1">
    <citation type="submission" date="2017-09" db="EMBL/GenBank/DDBJ databases">
        <authorList>
            <person name="Varghese N."/>
            <person name="Submissions S."/>
        </authorList>
    </citation>
    <scope>NUCLEOTIDE SEQUENCE [LARGE SCALE GENOMIC DNA]</scope>
    <source>
        <strain evidence="4">CGMCC 1.12803</strain>
    </source>
</reference>
<dbReference type="RefSeq" id="WP_097133641.1">
    <property type="nucleotide sequence ID" value="NZ_OCMT01000004.1"/>
</dbReference>
<keyword evidence="1" id="KW-0812">Transmembrane</keyword>
<dbReference type="PANTHER" id="PTHR37461:SF1">
    <property type="entry name" value="ANTI-SIGMA-K FACTOR RSKA"/>
    <property type="match status" value="1"/>
</dbReference>
<sequence>MDIKEYISSGIIEAYVMGLASEEETRILDCIQSNNPEVKQAILDAQNTLEDFASQQAIAPPPALKSAIWAKISEENQENNEIEESVVEPVTTPLYPSQSIENNKAPLKWFAIAATILLVASISLNLYFNNTQNSIKEQLATLTTAQKNNELAYQDLKSKWDLVNRPNVKTIPLLGVEKHPDMKAVVYFEQNSNDVYLALENLPVAPQDQQYQLWAIVDGKPVSLGVFDQNAAASVQKMTAVTSAQAFAITLEKRGGVASPTMENMYVMGKV</sequence>
<evidence type="ECO:0000256" key="1">
    <source>
        <dbReference type="SAM" id="Phobius"/>
    </source>
</evidence>
<dbReference type="InterPro" id="IPR051474">
    <property type="entry name" value="Anti-sigma-K/W_factor"/>
</dbReference>
<keyword evidence="1" id="KW-0472">Membrane</keyword>
<dbReference type="OrthoDB" id="1420916at2"/>
<dbReference type="PANTHER" id="PTHR37461">
    <property type="entry name" value="ANTI-SIGMA-K FACTOR RSKA"/>
    <property type="match status" value="1"/>
</dbReference>
<keyword evidence="4" id="KW-1185">Reference proteome</keyword>
<evidence type="ECO:0000259" key="2">
    <source>
        <dbReference type="Pfam" id="PF10099"/>
    </source>
</evidence>
<dbReference type="GO" id="GO:0016989">
    <property type="term" value="F:sigma factor antagonist activity"/>
    <property type="evidence" value="ECO:0007669"/>
    <property type="project" value="TreeGrafter"/>
</dbReference>
<dbReference type="InterPro" id="IPR018764">
    <property type="entry name" value="RskA_C"/>
</dbReference>
<protein>
    <submittedName>
        <fullName evidence="3">Anti-sigma-K factor RskA</fullName>
    </submittedName>
</protein>
<accession>A0A286AE39</accession>
<dbReference type="AlphaFoldDB" id="A0A286AE39"/>
<dbReference type="GO" id="GO:0005886">
    <property type="term" value="C:plasma membrane"/>
    <property type="evidence" value="ECO:0007669"/>
    <property type="project" value="InterPro"/>
</dbReference>
<gene>
    <name evidence="3" type="ORF">SAMN06297358_3876</name>
</gene>
<dbReference type="Pfam" id="PF10099">
    <property type="entry name" value="RskA_C"/>
    <property type="match status" value="1"/>
</dbReference>
<evidence type="ECO:0000313" key="4">
    <source>
        <dbReference type="Proteomes" id="UP000219281"/>
    </source>
</evidence>
<dbReference type="GO" id="GO:0006417">
    <property type="term" value="P:regulation of translation"/>
    <property type="evidence" value="ECO:0007669"/>
    <property type="project" value="TreeGrafter"/>
</dbReference>
<name>A0A286AE39_9SPHI</name>
<keyword evidence="1" id="KW-1133">Transmembrane helix</keyword>
<evidence type="ECO:0000313" key="3">
    <source>
        <dbReference type="EMBL" id="SOD20164.1"/>
    </source>
</evidence>
<dbReference type="Proteomes" id="UP000219281">
    <property type="component" value="Unassembled WGS sequence"/>
</dbReference>
<feature type="domain" description="Anti-sigma K factor RskA C-terminal" evidence="2">
    <location>
        <begin position="110"/>
        <end position="261"/>
    </location>
</feature>
<organism evidence="3 4">
    <name type="scientific">Pedobacter xixiisoli</name>
    <dbReference type="NCBI Taxonomy" id="1476464"/>
    <lineage>
        <taxon>Bacteria</taxon>
        <taxon>Pseudomonadati</taxon>
        <taxon>Bacteroidota</taxon>
        <taxon>Sphingobacteriia</taxon>
        <taxon>Sphingobacteriales</taxon>
        <taxon>Sphingobacteriaceae</taxon>
        <taxon>Pedobacter</taxon>
    </lineage>
</organism>
<feature type="transmembrane region" description="Helical" evidence="1">
    <location>
        <begin position="109"/>
        <end position="128"/>
    </location>
</feature>